<dbReference type="InterPro" id="IPR036188">
    <property type="entry name" value="FAD/NAD-bd_sf"/>
</dbReference>
<evidence type="ECO:0000313" key="7">
    <source>
        <dbReference type="Proteomes" id="UP000237819"/>
    </source>
</evidence>
<dbReference type="Proteomes" id="UP000237819">
    <property type="component" value="Unassembled WGS sequence"/>
</dbReference>
<dbReference type="InterPro" id="IPR045170">
    <property type="entry name" value="MTOX"/>
</dbReference>
<evidence type="ECO:0000256" key="3">
    <source>
        <dbReference type="ARBA" id="ARBA00022827"/>
    </source>
</evidence>
<keyword evidence="2" id="KW-0285">Flavoprotein</keyword>
<dbReference type="NCBIfam" id="NF008425">
    <property type="entry name" value="PRK11259.1"/>
    <property type="match status" value="1"/>
</dbReference>
<gene>
    <name evidence="6" type="ORF">C5Y93_11210</name>
</gene>
<dbReference type="GO" id="GO:0050660">
    <property type="term" value="F:flavin adenine dinucleotide binding"/>
    <property type="evidence" value="ECO:0007669"/>
    <property type="project" value="InterPro"/>
</dbReference>
<dbReference type="EMBL" id="PUHZ01000011">
    <property type="protein sequence ID" value="PQO46133.1"/>
    <property type="molecule type" value="Genomic_DNA"/>
</dbReference>
<organism evidence="6 7">
    <name type="scientific">Blastopirellula marina</name>
    <dbReference type="NCBI Taxonomy" id="124"/>
    <lineage>
        <taxon>Bacteria</taxon>
        <taxon>Pseudomonadati</taxon>
        <taxon>Planctomycetota</taxon>
        <taxon>Planctomycetia</taxon>
        <taxon>Pirellulales</taxon>
        <taxon>Pirellulaceae</taxon>
        <taxon>Blastopirellula</taxon>
    </lineage>
</organism>
<dbReference type="GO" id="GO:0008115">
    <property type="term" value="F:sarcosine oxidase activity"/>
    <property type="evidence" value="ECO:0007669"/>
    <property type="project" value="TreeGrafter"/>
</dbReference>
<dbReference type="SUPFAM" id="SSF54373">
    <property type="entry name" value="FAD-linked reductases, C-terminal domain"/>
    <property type="match status" value="1"/>
</dbReference>
<protein>
    <submittedName>
        <fullName evidence="6">N-methyl-L-tryptophan oxidase</fullName>
    </submittedName>
</protein>
<dbReference type="Pfam" id="PF01266">
    <property type="entry name" value="DAO"/>
    <property type="match status" value="1"/>
</dbReference>
<comment type="caution">
    <text evidence="6">The sequence shown here is derived from an EMBL/GenBank/DDBJ whole genome shotgun (WGS) entry which is preliminary data.</text>
</comment>
<dbReference type="SUPFAM" id="SSF51905">
    <property type="entry name" value="FAD/NAD(P)-binding domain"/>
    <property type="match status" value="1"/>
</dbReference>
<name>A0A2S8GNV7_9BACT</name>
<dbReference type="AlphaFoldDB" id="A0A2S8GNV7"/>
<evidence type="ECO:0000259" key="5">
    <source>
        <dbReference type="Pfam" id="PF01266"/>
    </source>
</evidence>
<proteinExistence type="predicted"/>
<evidence type="ECO:0000313" key="6">
    <source>
        <dbReference type="EMBL" id="PQO46133.1"/>
    </source>
</evidence>
<sequence length="375" mass="40998">MGTYDVAVIGTGGVGSATVYALAKAGAKVIGLDRFDPPHDRGSSHGDTRVVRKAYFEHPDYVPLLQQAYRGWQHLEEAAGKQLYFPTGVLQIGPSEGEIISGIRNSAQEHGLAIESYTFDELGQVFPGIKPPENTVGILERDAGYLLVSECIAAYLRLAKELGAELRTNTPALDWHAREGEYLLETAGGVIQAKQLIICGGPWALQLLDDLEVPMRILQKHLYWYDNTAPEYTADGSFPVFLMETPGGLYYGFPQIDAQGVKVSRHDGGMPIEHAGWHAQMEDAADRADVESFLSACLPELSHTVNRQAACLYTMTPDQHFLLGPHPRRQGLHYVAGLSGHGFKFASALGEILCDLTVKGKTSAPIGFLRATRFY</sequence>
<keyword evidence="3" id="KW-0274">FAD</keyword>
<dbReference type="PANTHER" id="PTHR10961">
    <property type="entry name" value="PEROXISOMAL SARCOSINE OXIDASE"/>
    <property type="match status" value="1"/>
</dbReference>
<comment type="cofactor">
    <cofactor evidence="1">
        <name>FAD</name>
        <dbReference type="ChEBI" id="CHEBI:57692"/>
    </cofactor>
</comment>
<dbReference type="RefSeq" id="WP_105335511.1">
    <property type="nucleotide sequence ID" value="NZ_PUHZ01000011.1"/>
</dbReference>
<reference evidence="6 7" key="1">
    <citation type="submission" date="2018-02" db="EMBL/GenBank/DDBJ databases">
        <title>Comparative genomes isolates from brazilian mangrove.</title>
        <authorList>
            <person name="Araujo J.E."/>
            <person name="Taketani R.G."/>
            <person name="Silva M.C.P."/>
            <person name="Loureco M.V."/>
            <person name="Andreote F.D."/>
        </authorList>
    </citation>
    <scope>NUCLEOTIDE SEQUENCE [LARGE SCALE GENOMIC DNA]</scope>
    <source>
        <strain evidence="6 7">Nap-Phe MGV</strain>
    </source>
</reference>
<accession>A0A2S8GNV7</accession>
<dbReference type="InterPro" id="IPR006076">
    <property type="entry name" value="FAD-dep_OxRdtase"/>
</dbReference>
<dbReference type="PANTHER" id="PTHR10961:SF7">
    <property type="entry name" value="FAD DEPENDENT OXIDOREDUCTASE DOMAIN-CONTAINING PROTEIN"/>
    <property type="match status" value="1"/>
</dbReference>
<dbReference type="Gene3D" id="3.30.9.10">
    <property type="entry name" value="D-Amino Acid Oxidase, subunit A, domain 2"/>
    <property type="match status" value="1"/>
</dbReference>
<dbReference type="Gene3D" id="3.50.50.60">
    <property type="entry name" value="FAD/NAD(P)-binding domain"/>
    <property type="match status" value="1"/>
</dbReference>
<evidence type="ECO:0000256" key="4">
    <source>
        <dbReference type="ARBA" id="ARBA00023002"/>
    </source>
</evidence>
<evidence type="ECO:0000256" key="1">
    <source>
        <dbReference type="ARBA" id="ARBA00001974"/>
    </source>
</evidence>
<keyword evidence="4" id="KW-0560">Oxidoreductase</keyword>
<dbReference type="OrthoDB" id="9794226at2"/>
<evidence type="ECO:0000256" key="2">
    <source>
        <dbReference type="ARBA" id="ARBA00022630"/>
    </source>
</evidence>
<feature type="domain" description="FAD dependent oxidoreductase" evidence="5">
    <location>
        <begin position="5"/>
        <end position="356"/>
    </location>
</feature>